<name>A0ABW3FI38_9HYPH</name>
<keyword evidence="2" id="KW-1185">Reference proteome</keyword>
<comment type="caution">
    <text evidence="1">The sequence shown here is derived from an EMBL/GenBank/DDBJ whole genome shotgun (WGS) entry which is preliminary data.</text>
</comment>
<sequence length="111" mass="11538">MYQVPHGQIDDIEDAIDMADLVSAAAVLYPPLASSSGVSLCADDVLAEIACNRHPNETIARFRDDPLGFLTKGEMIDIGPISAASFAVLVSALEAVGSAGHALDQLTGVKD</sequence>
<accession>A0ABW3FI38</accession>
<dbReference type="EMBL" id="JBHTJV010000025">
    <property type="protein sequence ID" value="MFD0917614.1"/>
    <property type="molecule type" value="Genomic_DNA"/>
</dbReference>
<evidence type="ECO:0000313" key="2">
    <source>
        <dbReference type="Proteomes" id="UP001597101"/>
    </source>
</evidence>
<dbReference type="RefSeq" id="WP_377213473.1">
    <property type="nucleotide sequence ID" value="NZ_JBHTJV010000025.1"/>
</dbReference>
<protein>
    <submittedName>
        <fullName evidence="1">Uncharacterized protein</fullName>
    </submittedName>
</protein>
<gene>
    <name evidence="1" type="ORF">ACFQ14_14505</name>
</gene>
<reference evidence="2" key="1">
    <citation type="journal article" date="2019" name="Int. J. Syst. Evol. Microbiol.">
        <title>The Global Catalogue of Microorganisms (GCM) 10K type strain sequencing project: providing services to taxonomists for standard genome sequencing and annotation.</title>
        <authorList>
            <consortium name="The Broad Institute Genomics Platform"/>
            <consortium name="The Broad Institute Genome Sequencing Center for Infectious Disease"/>
            <person name="Wu L."/>
            <person name="Ma J."/>
        </authorList>
    </citation>
    <scope>NUCLEOTIDE SEQUENCE [LARGE SCALE GENOMIC DNA]</scope>
    <source>
        <strain evidence="2">CCUG 60023</strain>
    </source>
</reference>
<organism evidence="1 2">
    <name type="scientific">Pseudahrensia aquimaris</name>
    <dbReference type="NCBI Taxonomy" id="744461"/>
    <lineage>
        <taxon>Bacteria</taxon>
        <taxon>Pseudomonadati</taxon>
        <taxon>Pseudomonadota</taxon>
        <taxon>Alphaproteobacteria</taxon>
        <taxon>Hyphomicrobiales</taxon>
        <taxon>Ahrensiaceae</taxon>
        <taxon>Pseudahrensia</taxon>
    </lineage>
</organism>
<evidence type="ECO:0000313" key="1">
    <source>
        <dbReference type="EMBL" id="MFD0917614.1"/>
    </source>
</evidence>
<proteinExistence type="predicted"/>
<dbReference type="Proteomes" id="UP001597101">
    <property type="component" value="Unassembled WGS sequence"/>
</dbReference>